<dbReference type="Proteomes" id="UP001604277">
    <property type="component" value="Unassembled WGS sequence"/>
</dbReference>
<sequence>MAYLHLFWLFHPPPSTPTLSNTLFSDFRSDAAWDVGVVVKSKVVDVCQEIATRITTVDWVSLRTSYNGHNYEKTMPSPSTESWVPGDDGESIICREAASAVVPD</sequence>
<organism evidence="1 2">
    <name type="scientific">Forsythia ovata</name>
    <dbReference type="NCBI Taxonomy" id="205694"/>
    <lineage>
        <taxon>Eukaryota</taxon>
        <taxon>Viridiplantae</taxon>
        <taxon>Streptophyta</taxon>
        <taxon>Embryophyta</taxon>
        <taxon>Tracheophyta</taxon>
        <taxon>Spermatophyta</taxon>
        <taxon>Magnoliopsida</taxon>
        <taxon>eudicotyledons</taxon>
        <taxon>Gunneridae</taxon>
        <taxon>Pentapetalae</taxon>
        <taxon>asterids</taxon>
        <taxon>lamiids</taxon>
        <taxon>Lamiales</taxon>
        <taxon>Oleaceae</taxon>
        <taxon>Forsythieae</taxon>
        <taxon>Forsythia</taxon>
    </lineage>
</organism>
<keyword evidence="2" id="KW-1185">Reference proteome</keyword>
<reference evidence="2" key="1">
    <citation type="submission" date="2024-07" db="EMBL/GenBank/DDBJ databases">
        <title>Two chromosome-level genome assemblies of Korean endemic species Abeliophyllum distichum and Forsythia ovata (Oleaceae).</title>
        <authorList>
            <person name="Jang H."/>
        </authorList>
    </citation>
    <scope>NUCLEOTIDE SEQUENCE [LARGE SCALE GENOMIC DNA]</scope>
</reference>
<dbReference type="EMBL" id="JBFOLJ010000023">
    <property type="protein sequence ID" value="KAL2459215.1"/>
    <property type="molecule type" value="Genomic_DNA"/>
</dbReference>
<evidence type="ECO:0000313" key="2">
    <source>
        <dbReference type="Proteomes" id="UP001604277"/>
    </source>
</evidence>
<accession>A0ABD1P5R0</accession>
<proteinExistence type="predicted"/>
<comment type="caution">
    <text evidence="1">The sequence shown here is derived from an EMBL/GenBank/DDBJ whole genome shotgun (WGS) entry which is preliminary data.</text>
</comment>
<name>A0ABD1P5R0_9LAMI</name>
<dbReference type="AlphaFoldDB" id="A0ABD1P5R0"/>
<protein>
    <submittedName>
        <fullName evidence="1">Uncharacterized protein</fullName>
    </submittedName>
</protein>
<gene>
    <name evidence="1" type="ORF">Fot_54904</name>
</gene>
<evidence type="ECO:0000313" key="1">
    <source>
        <dbReference type="EMBL" id="KAL2459215.1"/>
    </source>
</evidence>